<evidence type="ECO:0000256" key="5">
    <source>
        <dbReference type="ARBA" id="ARBA00023002"/>
    </source>
</evidence>
<evidence type="ECO:0000256" key="10">
    <source>
        <dbReference type="RuleBase" id="RU003682"/>
    </source>
</evidence>
<evidence type="ECO:0000256" key="9">
    <source>
        <dbReference type="ARBA" id="ARBA00066695"/>
    </source>
</evidence>
<dbReference type="Pfam" id="PF03171">
    <property type="entry name" value="2OG-FeII_Oxy"/>
    <property type="match status" value="1"/>
</dbReference>
<evidence type="ECO:0000256" key="11">
    <source>
        <dbReference type="SAM" id="Coils"/>
    </source>
</evidence>
<comment type="pathway">
    <text evidence="7">Plant hormone biosynthesis; gibberellin biosynthesis.</text>
</comment>
<evidence type="ECO:0000259" key="12">
    <source>
        <dbReference type="PROSITE" id="PS51471"/>
    </source>
</evidence>
<evidence type="ECO:0000256" key="3">
    <source>
        <dbReference type="ARBA" id="ARBA00022723"/>
    </source>
</evidence>
<dbReference type="InterPro" id="IPR026992">
    <property type="entry name" value="DIOX_N"/>
</dbReference>
<dbReference type="SUPFAM" id="SSF51197">
    <property type="entry name" value="Clavaminate synthase-like"/>
    <property type="match status" value="1"/>
</dbReference>
<name>A0A059CSR9_EUCGR</name>
<proteinExistence type="inferred from homology"/>
<evidence type="ECO:0000256" key="1">
    <source>
        <dbReference type="ARBA" id="ARBA00001961"/>
    </source>
</evidence>
<dbReference type="InParanoid" id="A0A059CSR9"/>
<evidence type="ECO:0000313" key="13">
    <source>
        <dbReference type="EMBL" id="KCW81493.1"/>
    </source>
</evidence>
<dbReference type="OrthoDB" id="288590at2759"/>
<sequence length="355" mass="40153">MATLSKAYTETPLHLQHIIPIDFDSVKEVPQSHSWPQSDDESTRRMFNLDGDHFSIPAIDLDSPDAIETAGHACKIMGIFQVTNHGILSSLLREVESQAWRFFTLPARAKVKALRSPSGATGYGVARIAPFFNKFMWHEGFTMMGSPLEHAREVWPHGYRKFCEVMEDYQDKMKALSERLLAMILKYLGISEHDIDWPRLRSNACAALQLNSYPRCPDPRQAMGLAPHTDTFLLTILHQNHSAHGLQVHMEGRGWVPVFPMNGALVVNLGDMLHIMSNAMFPSVVHRVIPSEKRHRLTVGYFYGPPTDFHVGPIHGLTQSSGREDAARFRSVTVKDYVQMKAKNLDKALSMIRIR</sequence>
<feature type="coiled-coil region" evidence="11">
    <location>
        <begin position="159"/>
        <end position="186"/>
    </location>
</feature>
<dbReference type="AlphaFoldDB" id="A0A059CSR9"/>
<dbReference type="InterPro" id="IPR044861">
    <property type="entry name" value="IPNS-like_FE2OG_OXY"/>
</dbReference>
<dbReference type="eggNOG" id="KOG0143">
    <property type="taxonomic scope" value="Eukaryota"/>
</dbReference>
<gene>
    <name evidence="13" type="ORF">EUGRSUZ_C02855</name>
</gene>
<comment type="similarity">
    <text evidence="8">Belongs to the iron/ascorbate-dependent oxidoreductase family. GA3OX subfamily.</text>
</comment>
<keyword evidence="6 10" id="KW-0408">Iron</keyword>
<evidence type="ECO:0000256" key="8">
    <source>
        <dbReference type="ARBA" id="ARBA00061560"/>
    </source>
</evidence>
<evidence type="ECO:0000256" key="4">
    <source>
        <dbReference type="ARBA" id="ARBA00022964"/>
    </source>
</evidence>
<evidence type="ECO:0000256" key="2">
    <source>
        <dbReference type="ARBA" id="ARBA00004972"/>
    </source>
</evidence>
<keyword evidence="11" id="KW-0175">Coiled coil</keyword>
<dbReference type="PROSITE" id="PS51471">
    <property type="entry name" value="FE2OG_OXY"/>
    <property type="match status" value="1"/>
</dbReference>
<dbReference type="STRING" id="71139.A0A059CSR9"/>
<dbReference type="Gene3D" id="2.60.120.330">
    <property type="entry name" value="B-lactam Antibiotic, Isopenicillin N Synthase, Chain"/>
    <property type="match status" value="1"/>
</dbReference>
<dbReference type="EC" id="1.14.11.15" evidence="9"/>
<keyword evidence="4" id="KW-0223">Dioxygenase</keyword>
<dbReference type="InterPro" id="IPR050231">
    <property type="entry name" value="Iron_ascorbate_oxido_reductase"/>
</dbReference>
<accession>A0A059CSR9</accession>
<keyword evidence="5 10" id="KW-0560">Oxidoreductase</keyword>
<evidence type="ECO:0000256" key="6">
    <source>
        <dbReference type="ARBA" id="ARBA00023004"/>
    </source>
</evidence>
<feature type="domain" description="Fe2OG dioxygenase" evidence="12">
    <location>
        <begin position="203"/>
        <end position="305"/>
    </location>
</feature>
<keyword evidence="3 10" id="KW-0479">Metal-binding</keyword>
<organism evidence="13">
    <name type="scientific">Eucalyptus grandis</name>
    <name type="common">Flooded gum</name>
    <dbReference type="NCBI Taxonomy" id="71139"/>
    <lineage>
        <taxon>Eukaryota</taxon>
        <taxon>Viridiplantae</taxon>
        <taxon>Streptophyta</taxon>
        <taxon>Embryophyta</taxon>
        <taxon>Tracheophyta</taxon>
        <taxon>Spermatophyta</taxon>
        <taxon>Magnoliopsida</taxon>
        <taxon>eudicotyledons</taxon>
        <taxon>Gunneridae</taxon>
        <taxon>Pentapetalae</taxon>
        <taxon>rosids</taxon>
        <taxon>malvids</taxon>
        <taxon>Myrtales</taxon>
        <taxon>Myrtaceae</taxon>
        <taxon>Myrtoideae</taxon>
        <taxon>Eucalypteae</taxon>
        <taxon>Eucalyptus</taxon>
    </lineage>
</organism>
<comment type="pathway">
    <text evidence="2">Hormone biosynthesis.</text>
</comment>
<dbReference type="InterPro" id="IPR027443">
    <property type="entry name" value="IPNS-like_sf"/>
</dbReference>
<evidence type="ECO:0000256" key="7">
    <source>
        <dbReference type="ARBA" id="ARBA00037909"/>
    </source>
</evidence>
<dbReference type="KEGG" id="egr:104437721"/>
<dbReference type="GO" id="GO:0046872">
    <property type="term" value="F:metal ion binding"/>
    <property type="evidence" value="ECO:0007669"/>
    <property type="project" value="UniProtKB-KW"/>
</dbReference>
<dbReference type="GO" id="GO:0009686">
    <property type="term" value="P:gibberellin biosynthetic process"/>
    <property type="evidence" value="ECO:0007669"/>
    <property type="project" value="UniProtKB-ARBA"/>
</dbReference>
<dbReference type="Pfam" id="PF14226">
    <property type="entry name" value="DIOX_N"/>
    <property type="match status" value="1"/>
</dbReference>
<dbReference type="PANTHER" id="PTHR47990">
    <property type="entry name" value="2-OXOGLUTARATE (2OG) AND FE(II)-DEPENDENT OXYGENASE SUPERFAMILY PROTEIN-RELATED"/>
    <property type="match status" value="1"/>
</dbReference>
<dbReference type="InterPro" id="IPR005123">
    <property type="entry name" value="Oxoglu/Fe-dep_dioxygenase_dom"/>
</dbReference>
<dbReference type="Gramene" id="KCW81493">
    <property type="protein sequence ID" value="KCW81493"/>
    <property type="gene ID" value="EUGRSUZ_C02855"/>
</dbReference>
<protein>
    <recommendedName>
        <fullName evidence="9">gibberellin 3beta-dioxygenase</fullName>
        <ecNumber evidence="9">1.14.11.15</ecNumber>
    </recommendedName>
</protein>
<dbReference type="FunFam" id="2.60.120.330:FF:000013">
    <property type="entry name" value="Gibberellin 3-beta-dioxygenase 1"/>
    <property type="match status" value="1"/>
</dbReference>
<dbReference type="GO" id="GO:0016707">
    <property type="term" value="F:gibberellin 3-beta-dioxygenase activity"/>
    <property type="evidence" value="ECO:0007669"/>
    <property type="project" value="UniProtKB-EC"/>
</dbReference>
<comment type="cofactor">
    <cofactor evidence="1">
        <name>L-ascorbate</name>
        <dbReference type="ChEBI" id="CHEBI:38290"/>
    </cofactor>
</comment>
<dbReference type="OMA" id="WGGPAGE"/>
<dbReference type="EMBL" id="KK198755">
    <property type="protein sequence ID" value="KCW81493.1"/>
    <property type="molecule type" value="Genomic_DNA"/>
</dbReference>
<reference evidence="13" key="1">
    <citation type="submission" date="2013-07" db="EMBL/GenBank/DDBJ databases">
        <title>The genome of Eucalyptus grandis.</title>
        <authorList>
            <person name="Schmutz J."/>
            <person name="Hayes R."/>
            <person name="Myburg A."/>
            <person name="Tuskan G."/>
            <person name="Grattapaglia D."/>
            <person name="Rokhsar D.S."/>
        </authorList>
    </citation>
    <scope>NUCLEOTIDE SEQUENCE</scope>
    <source>
        <tissue evidence="13">Leaf extractions</tissue>
    </source>
</reference>